<sequence length="73" mass="7831">MLTELGASGEVTELVLSQNRESVLCPWNLSILSENWLVKEPGNLDWPDSLVPTPPLCAMGEPAGLGKAQKAVE</sequence>
<keyword evidence="2" id="KW-1185">Reference proteome</keyword>
<name>W1P533_AMBTC</name>
<dbReference type="HOGENOM" id="CLU_2708172_0_0_1"/>
<reference evidence="2" key="1">
    <citation type="journal article" date="2013" name="Science">
        <title>The Amborella genome and the evolution of flowering plants.</title>
        <authorList>
            <consortium name="Amborella Genome Project"/>
        </authorList>
    </citation>
    <scope>NUCLEOTIDE SEQUENCE [LARGE SCALE GENOMIC DNA]</scope>
</reference>
<proteinExistence type="predicted"/>
<evidence type="ECO:0000313" key="2">
    <source>
        <dbReference type="Proteomes" id="UP000017836"/>
    </source>
</evidence>
<dbReference type="EMBL" id="KI394411">
    <property type="protein sequence ID" value="ERN03043.1"/>
    <property type="molecule type" value="Genomic_DNA"/>
</dbReference>
<gene>
    <name evidence="1" type="ORF">AMTR_s00181p00033640</name>
</gene>
<protein>
    <submittedName>
        <fullName evidence="1">Uncharacterized protein</fullName>
    </submittedName>
</protein>
<dbReference type="AlphaFoldDB" id="W1P533"/>
<dbReference type="Proteomes" id="UP000017836">
    <property type="component" value="Unassembled WGS sequence"/>
</dbReference>
<dbReference type="Gramene" id="ERN03043">
    <property type="protein sequence ID" value="ERN03043"/>
    <property type="gene ID" value="AMTR_s00181p00033640"/>
</dbReference>
<evidence type="ECO:0000313" key="1">
    <source>
        <dbReference type="EMBL" id="ERN03043.1"/>
    </source>
</evidence>
<accession>W1P533</accession>
<organism evidence="1 2">
    <name type="scientific">Amborella trichopoda</name>
    <dbReference type="NCBI Taxonomy" id="13333"/>
    <lineage>
        <taxon>Eukaryota</taxon>
        <taxon>Viridiplantae</taxon>
        <taxon>Streptophyta</taxon>
        <taxon>Embryophyta</taxon>
        <taxon>Tracheophyta</taxon>
        <taxon>Spermatophyta</taxon>
        <taxon>Magnoliopsida</taxon>
        <taxon>Amborellales</taxon>
        <taxon>Amborellaceae</taxon>
        <taxon>Amborella</taxon>
    </lineage>
</organism>